<protein>
    <submittedName>
        <fullName evidence="2">Uncharacterized protein</fullName>
    </submittedName>
</protein>
<evidence type="ECO:0000313" key="3">
    <source>
        <dbReference type="Proteomes" id="UP000719412"/>
    </source>
</evidence>
<evidence type="ECO:0000256" key="1">
    <source>
        <dbReference type="SAM" id="MobiDB-lite"/>
    </source>
</evidence>
<gene>
    <name evidence="2" type="ORF">GEV33_007308</name>
</gene>
<organism evidence="2 3">
    <name type="scientific">Tenebrio molitor</name>
    <name type="common">Yellow mealworm beetle</name>
    <dbReference type="NCBI Taxonomy" id="7067"/>
    <lineage>
        <taxon>Eukaryota</taxon>
        <taxon>Metazoa</taxon>
        <taxon>Ecdysozoa</taxon>
        <taxon>Arthropoda</taxon>
        <taxon>Hexapoda</taxon>
        <taxon>Insecta</taxon>
        <taxon>Pterygota</taxon>
        <taxon>Neoptera</taxon>
        <taxon>Endopterygota</taxon>
        <taxon>Coleoptera</taxon>
        <taxon>Polyphaga</taxon>
        <taxon>Cucujiformia</taxon>
        <taxon>Tenebrionidae</taxon>
        <taxon>Tenebrio</taxon>
    </lineage>
</organism>
<feature type="compositionally biased region" description="Polar residues" evidence="1">
    <location>
        <begin position="32"/>
        <end position="47"/>
    </location>
</feature>
<dbReference type="EMBL" id="JABDTM020023039">
    <property type="protein sequence ID" value="KAH0815483.1"/>
    <property type="molecule type" value="Genomic_DNA"/>
</dbReference>
<dbReference type="Proteomes" id="UP000719412">
    <property type="component" value="Unassembled WGS sequence"/>
</dbReference>
<reference evidence="2" key="2">
    <citation type="submission" date="2021-08" db="EMBL/GenBank/DDBJ databases">
        <authorList>
            <person name="Eriksson T."/>
        </authorList>
    </citation>
    <scope>NUCLEOTIDE SEQUENCE</scope>
    <source>
        <strain evidence="2">Stoneville</strain>
        <tissue evidence="2">Whole head</tissue>
    </source>
</reference>
<reference evidence="2" key="1">
    <citation type="journal article" date="2020" name="J Insects Food Feed">
        <title>The yellow mealworm (Tenebrio molitor) genome: a resource for the emerging insects as food and feed industry.</title>
        <authorList>
            <person name="Eriksson T."/>
            <person name="Andere A."/>
            <person name="Kelstrup H."/>
            <person name="Emery V."/>
            <person name="Picard C."/>
        </authorList>
    </citation>
    <scope>NUCLEOTIDE SEQUENCE</scope>
    <source>
        <strain evidence="2">Stoneville</strain>
        <tissue evidence="2">Whole head</tissue>
    </source>
</reference>
<keyword evidence="3" id="KW-1185">Reference proteome</keyword>
<proteinExistence type="predicted"/>
<accession>A0A8J6LD50</accession>
<sequence length="93" mass="10324">MSLIEKEAPEGPDLEGGDKTSISNSRDRKIQQHTNVTDPSRSSSTLTNHRRQQFYAEEAAKKKSNKNSWIPTDFSGERHVAPTGSIGVVCIIR</sequence>
<name>A0A8J6LD50_TENMO</name>
<evidence type="ECO:0000313" key="2">
    <source>
        <dbReference type="EMBL" id="KAH0815483.1"/>
    </source>
</evidence>
<feature type="region of interest" description="Disordered" evidence="1">
    <location>
        <begin position="1"/>
        <end position="78"/>
    </location>
</feature>
<dbReference type="AlphaFoldDB" id="A0A8J6LD50"/>
<comment type="caution">
    <text evidence="2">The sequence shown here is derived from an EMBL/GenBank/DDBJ whole genome shotgun (WGS) entry which is preliminary data.</text>
</comment>